<evidence type="ECO:0000313" key="2">
    <source>
        <dbReference type="EMBL" id="KAF0698349.1"/>
    </source>
</evidence>
<feature type="region of interest" description="Disordered" evidence="1">
    <location>
        <begin position="230"/>
        <end position="257"/>
    </location>
</feature>
<accession>A0A485KRT8</accession>
<dbReference type="AlphaFoldDB" id="A0A485KRT8"/>
<sequence length="624" mass="69877">MHPLVHVQQQQQWLAHREAMRQRQKQQLRQSIRELQQSTLRDVLHQRNQVMMYDVRSIFESQIVRSRRYQLQDVQQQLELHDQQEKQHTMRDMLGQILHQQKAVQELLQGTTPPAQIMHSTRRELSLSLPQPLPLNIQQPHATTSALAATPSVRVAPSKPPVALPKPELLQSVSNANENVLEPHNPTTVEVNEPQVPSTPRRQPKQQQSSRHEVLFSDDEEKLLAIPVDDSDDVDPVLPTTTTTTEVKPSTDPKRNESLRKKILAQQMPVESDIAKRPKWRIEADAANGIPPPSDEEAPMTPKEMFRAVAFVVLSVVVLQRLALARRRGLRADEAQVMQNMIPVYVEATRVWMAKEVRVPVLSVLQDPTMNFEGFATAPSDKKGLKNKYAGLFARKAAASPEAIVQLKVRLKGLVDAIVKNKHDAPTAIVKFLVKLTSDGVYLPPTYLADEERRGLEFNALGATRNMAHPFDAESPHHSRFNLLVLNFVVVRIVVPLLVLRPWDAGIGNKTKPSAQVQHNLRVLATGLYIVCQRIVPLLPDPGAVIASVDGTTNNNESHALNEISAMLVPKDVLPLQDSAFDAFLNDQQEKLQSWLLHLKQVVQGGTDQIPVAIVVDDNNGPAT</sequence>
<feature type="compositionally biased region" description="Low complexity" evidence="1">
    <location>
        <begin position="198"/>
        <end position="209"/>
    </location>
</feature>
<reference evidence="2" key="2">
    <citation type="submission" date="2019-06" db="EMBL/GenBank/DDBJ databases">
        <title>Genomics analysis of Aphanomyces spp. identifies a new class of oomycete effector associated with host adaptation.</title>
        <authorList>
            <person name="Gaulin E."/>
        </authorList>
    </citation>
    <scope>NUCLEOTIDE SEQUENCE</scope>
    <source>
        <strain evidence="2">CBS 578.67</strain>
    </source>
</reference>
<feature type="region of interest" description="Disordered" evidence="1">
    <location>
        <begin position="179"/>
        <end position="214"/>
    </location>
</feature>
<evidence type="ECO:0000313" key="4">
    <source>
        <dbReference type="Proteomes" id="UP000332933"/>
    </source>
</evidence>
<protein>
    <submittedName>
        <fullName evidence="3">Aste57867_11027 protein</fullName>
    </submittedName>
</protein>
<reference evidence="3 4" key="1">
    <citation type="submission" date="2019-03" db="EMBL/GenBank/DDBJ databases">
        <authorList>
            <person name="Gaulin E."/>
            <person name="Dumas B."/>
        </authorList>
    </citation>
    <scope>NUCLEOTIDE SEQUENCE [LARGE SCALE GENOMIC DNA]</scope>
    <source>
        <strain evidence="3">CBS 568.67</strain>
    </source>
</reference>
<dbReference type="Proteomes" id="UP000332933">
    <property type="component" value="Unassembled WGS sequence"/>
</dbReference>
<gene>
    <name evidence="3" type="primary">Aste57867_11027</name>
    <name evidence="2" type="ORF">As57867_010986</name>
    <name evidence="3" type="ORF">ASTE57867_11027</name>
</gene>
<dbReference type="EMBL" id="VJMH01005246">
    <property type="protein sequence ID" value="KAF0698349.1"/>
    <property type="molecule type" value="Genomic_DNA"/>
</dbReference>
<keyword evidence="4" id="KW-1185">Reference proteome</keyword>
<evidence type="ECO:0000313" key="3">
    <source>
        <dbReference type="EMBL" id="VFT87895.1"/>
    </source>
</evidence>
<evidence type="ECO:0000256" key="1">
    <source>
        <dbReference type="SAM" id="MobiDB-lite"/>
    </source>
</evidence>
<organism evidence="3 4">
    <name type="scientific">Aphanomyces stellatus</name>
    <dbReference type="NCBI Taxonomy" id="120398"/>
    <lineage>
        <taxon>Eukaryota</taxon>
        <taxon>Sar</taxon>
        <taxon>Stramenopiles</taxon>
        <taxon>Oomycota</taxon>
        <taxon>Saprolegniomycetes</taxon>
        <taxon>Saprolegniales</taxon>
        <taxon>Verrucalvaceae</taxon>
        <taxon>Aphanomyces</taxon>
    </lineage>
</organism>
<feature type="compositionally biased region" description="Low complexity" evidence="1">
    <location>
        <begin position="236"/>
        <end position="248"/>
    </location>
</feature>
<dbReference type="OrthoDB" id="206880at2759"/>
<dbReference type="EMBL" id="CAADRA010005267">
    <property type="protein sequence ID" value="VFT87895.1"/>
    <property type="molecule type" value="Genomic_DNA"/>
</dbReference>
<proteinExistence type="predicted"/>
<name>A0A485KRT8_9STRA</name>